<dbReference type="EMBL" id="BLXT01000847">
    <property type="protein sequence ID" value="GFN80854.1"/>
    <property type="molecule type" value="Genomic_DNA"/>
</dbReference>
<feature type="compositionally biased region" description="Polar residues" evidence="1">
    <location>
        <begin position="228"/>
        <end position="238"/>
    </location>
</feature>
<evidence type="ECO:0000256" key="1">
    <source>
        <dbReference type="SAM" id="MobiDB-lite"/>
    </source>
</evidence>
<comment type="caution">
    <text evidence="2">The sequence shown here is derived from an EMBL/GenBank/DDBJ whole genome shotgun (WGS) entry which is preliminary data.</text>
</comment>
<proteinExistence type="predicted"/>
<name>A0AAV3YCU1_9GAST</name>
<dbReference type="AlphaFoldDB" id="A0AAV3YCU1"/>
<protein>
    <submittedName>
        <fullName evidence="2">Uncharacterized protein</fullName>
    </submittedName>
</protein>
<reference evidence="2 3" key="1">
    <citation type="journal article" date="2021" name="Elife">
        <title>Chloroplast acquisition without the gene transfer in kleptoplastic sea slugs, Plakobranchus ocellatus.</title>
        <authorList>
            <person name="Maeda T."/>
            <person name="Takahashi S."/>
            <person name="Yoshida T."/>
            <person name="Shimamura S."/>
            <person name="Takaki Y."/>
            <person name="Nagai Y."/>
            <person name="Toyoda A."/>
            <person name="Suzuki Y."/>
            <person name="Arimoto A."/>
            <person name="Ishii H."/>
            <person name="Satoh N."/>
            <person name="Nishiyama T."/>
            <person name="Hasebe M."/>
            <person name="Maruyama T."/>
            <person name="Minagawa J."/>
            <person name="Obokata J."/>
            <person name="Shigenobu S."/>
        </authorList>
    </citation>
    <scope>NUCLEOTIDE SEQUENCE [LARGE SCALE GENOMIC DNA]</scope>
</reference>
<accession>A0AAV3YCU1</accession>
<organism evidence="2 3">
    <name type="scientific">Plakobranchus ocellatus</name>
    <dbReference type="NCBI Taxonomy" id="259542"/>
    <lineage>
        <taxon>Eukaryota</taxon>
        <taxon>Metazoa</taxon>
        <taxon>Spiralia</taxon>
        <taxon>Lophotrochozoa</taxon>
        <taxon>Mollusca</taxon>
        <taxon>Gastropoda</taxon>
        <taxon>Heterobranchia</taxon>
        <taxon>Euthyneura</taxon>
        <taxon>Panpulmonata</taxon>
        <taxon>Sacoglossa</taxon>
        <taxon>Placobranchoidea</taxon>
        <taxon>Plakobranchidae</taxon>
        <taxon>Plakobranchus</taxon>
    </lineage>
</organism>
<feature type="region of interest" description="Disordered" evidence="1">
    <location>
        <begin position="212"/>
        <end position="238"/>
    </location>
</feature>
<gene>
    <name evidence="2" type="ORF">PoB_000736000</name>
</gene>
<evidence type="ECO:0000313" key="2">
    <source>
        <dbReference type="EMBL" id="GFN80854.1"/>
    </source>
</evidence>
<feature type="region of interest" description="Disordered" evidence="1">
    <location>
        <begin position="346"/>
        <end position="369"/>
    </location>
</feature>
<sequence length="485" mass="53646">MPRSHVSVARFYDWTDDLGDCFSVSRLYREIANIPRLDSKGALRCSQPTLANTGAGNINNGTSMINIASATGAVVHHGTKGRAQHQFYISPGRMFVRDKKALTRGEREIIEGIYKNRGDVGCSSRDAMSRSEFQVKSHQEAWIAGKGGIHLGMSVTDESGAIGRAIMKGIRLDTPTKGGSPQYSSAESQGHARLQTVAFSADDLSSSINYEVNFRDRRSPRERKHTSESSSSLDAQKQFTVSTLEPAVHLKSQERVKRTVLTQNHIDYWDSRPSAPPSSPNRLDDSPPTTPNLRSPLTPPFPIVLHPSSISMTNFGSPATDKLLGLRPSLPTNSILLAEKIQSCSSSDKNSKQRTLNSHSPQNVSEVSFTSDEKVTNIIKIDEKDFNSNEHLFDKHHSRNKSTFSSPDFDDATTQLSSFDTFDDTLSTINNEMDKKKVKVRVYLPTVGAETHDDDVITKTPLVKERPLSHSSFKAKNSRQEMPLS</sequence>
<evidence type="ECO:0000313" key="3">
    <source>
        <dbReference type="Proteomes" id="UP000735302"/>
    </source>
</evidence>
<feature type="region of interest" description="Disordered" evidence="1">
    <location>
        <begin position="267"/>
        <end position="300"/>
    </location>
</feature>
<dbReference type="Proteomes" id="UP000735302">
    <property type="component" value="Unassembled WGS sequence"/>
</dbReference>
<keyword evidence="3" id="KW-1185">Reference proteome</keyword>